<feature type="domain" description="HTH lysR-type" evidence="5">
    <location>
        <begin position="6"/>
        <end position="63"/>
    </location>
</feature>
<dbReference type="GO" id="GO:0003700">
    <property type="term" value="F:DNA-binding transcription factor activity"/>
    <property type="evidence" value="ECO:0007669"/>
    <property type="project" value="InterPro"/>
</dbReference>
<dbReference type="Gene3D" id="1.10.10.10">
    <property type="entry name" value="Winged helix-like DNA-binding domain superfamily/Winged helix DNA-binding domain"/>
    <property type="match status" value="1"/>
</dbReference>
<dbReference type="InterPro" id="IPR050389">
    <property type="entry name" value="LysR-type_TF"/>
</dbReference>
<keyword evidence="3" id="KW-0238">DNA-binding</keyword>
<dbReference type="AlphaFoldDB" id="A0A844ZM45"/>
<evidence type="ECO:0000256" key="4">
    <source>
        <dbReference type="ARBA" id="ARBA00023163"/>
    </source>
</evidence>
<sequence>MRFEGLDLNLLAALEVLLECRSTTETARRLNLSQPTISAALGRLRDYFEDDLLMNVGREMVPTALGEELAPAVTELLNVARFRIIQGEGFDPASSHRCFKILASDYVFDVLLASALAKAARIAPDLRFEISLTGPTGGRLFQKGEIDLMITVPQYLAPDHPSEILFEDVDSVVCWSEGRFRDTIDEKGFLEADFAKAVFGEERRPATVDLYFRERNFDLKTAIEVPSFSALPGAVIGTDRIALMHRRHAKFCQRRYPLSCHPLPVPGPGISEFAQWHQLRRNDGGIAWLLGLLREEAAEMSEADR</sequence>
<dbReference type="PANTHER" id="PTHR30118">
    <property type="entry name" value="HTH-TYPE TRANSCRIPTIONAL REGULATOR LEUO-RELATED"/>
    <property type="match status" value="1"/>
</dbReference>
<dbReference type="InterPro" id="IPR036388">
    <property type="entry name" value="WH-like_DNA-bd_sf"/>
</dbReference>
<protein>
    <submittedName>
        <fullName evidence="6">LysR family transcriptional regulator</fullName>
    </submittedName>
</protein>
<accession>A0A844ZM45</accession>
<gene>
    <name evidence="6" type="ORF">GRI32_05415</name>
</gene>
<organism evidence="6 7">
    <name type="scientific">Alteraurantiacibacter aestuarii</name>
    <dbReference type="NCBI Taxonomy" id="650004"/>
    <lineage>
        <taxon>Bacteria</taxon>
        <taxon>Pseudomonadati</taxon>
        <taxon>Pseudomonadota</taxon>
        <taxon>Alphaproteobacteria</taxon>
        <taxon>Sphingomonadales</taxon>
        <taxon>Erythrobacteraceae</taxon>
        <taxon>Alteraurantiacibacter</taxon>
    </lineage>
</organism>
<evidence type="ECO:0000256" key="1">
    <source>
        <dbReference type="ARBA" id="ARBA00009437"/>
    </source>
</evidence>
<dbReference type="SUPFAM" id="SSF53850">
    <property type="entry name" value="Periplasmic binding protein-like II"/>
    <property type="match status" value="1"/>
</dbReference>
<keyword evidence="7" id="KW-1185">Reference proteome</keyword>
<dbReference type="InterPro" id="IPR000847">
    <property type="entry name" value="LysR_HTH_N"/>
</dbReference>
<evidence type="ECO:0000313" key="7">
    <source>
        <dbReference type="Proteomes" id="UP000435243"/>
    </source>
</evidence>
<dbReference type="SUPFAM" id="SSF46785">
    <property type="entry name" value="Winged helix' DNA-binding domain"/>
    <property type="match status" value="1"/>
</dbReference>
<proteinExistence type="inferred from homology"/>
<comment type="similarity">
    <text evidence="1">Belongs to the LysR transcriptional regulatory family.</text>
</comment>
<evidence type="ECO:0000259" key="5">
    <source>
        <dbReference type="PROSITE" id="PS50931"/>
    </source>
</evidence>
<dbReference type="InterPro" id="IPR005119">
    <property type="entry name" value="LysR_subst-bd"/>
</dbReference>
<dbReference type="Gene3D" id="3.40.190.10">
    <property type="entry name" value="Periplasmic binding protein-like II"/>
    <property type="match status" value="2"/>
</dbReference>
<dbReference type="OrthoDB" id="8339333at2"/>
<evidence type="ECO:0000256" key="3">
    <source>
        <dbReference type="ARBA" id="ARBA00023125"/>
    </source>
</evidence>
<evidence type="ECO:0000256" key="2">
    <source>
        <dbReference type="ARBA" id="ARBA00023015"/>
    </source>
</evidence>
<dbReference type="PROSITE" id="PS50931">
    <property type="entry name" value="HTH_LYSR"/>
    <property type="match status" value="1"/>
</dbReference>
<dbReference type="GO" id="GO:0003677">
    <property type="term" value="F:DNA binding"/>
    <property type="evidence" value="ECO:0007669"/>
    <property type="project" value="UniProtKB-KW"/>
</dbReference>
<dbReference type="Pfam" id="PF03466">
    <property type="entry name" value="LysR_substrate"/>
    <property type="match status" value="1"/>
</dbReference>
<keyword evidence="4" id="KW-0804">Transcription</keyword>
<evidence type="ECO:0000313" key="6">
    <source>
        <dbReference type="EMBL" id="MXO88176.1"/>
    </source>
</evidence>
<dbReference type="Pfam" id="PF00126">
    <property type="entry name" value="HTH_1"/>
    <property type="match status" value="1"/>
</dbReference>
<dbReference type="Proteomes" id="UP000435243">
    <property type="component" value="Unassembled WGS sequence"/>
</dbReference>
<reference evidence="6 7" key="1">
    <citation type="submission" date="2019-12" db="EMBL/GenBank/DDBJ databases">
        <title>Genomic-based taxomic classification of the family Erythrobacteraceae.</title>
        <authorList>
            <person name="Xu L."/>
        </authorList>
    </citation>
    <scope>NUCLEOTIDE SEQUENCE [LARGE SCALE GENOMIC DNA]</scope>
    <source>
        <strain evidence="6 7">JCM 16339</strain>
    </source>
</reference>
<dbReference type="PANTHER" id="PTHR30118:SF6">
    <property type="entry name" value="HTH-TYPE TRANSCRIPTIONAL REGULATOR LEUO"/>
    <property type="match status" value="1"/>
</dbReference>
<keyword evidence="2" id="KW-0805">Transcription regulation</keyword>
<dbReference type="EMBL" id="WTYY01000002">
    <property type="protein sequence ID" value="MXO88176.1"/>
    <property type="molecule type" value="Genomic_DNA"/>
</dbReference>
<dbReference type="InterPro" id="IPR036390">
    <property type="entry name" value="WH_DNA-bd_sf"/>
</dbReference>
<dbReference type="RefSeq" id="WP_160590182.1">
    <property type="nucleotide sequence ID" value="NZ_BAAAFP010000002.1"/>
</dbReference>
<comment type="caution">
    <text evidence="6">The sequence shown here is derived from an EMBL/GenBank/DDBJ whole genome shotgun (WGS) entry which is preliminary data.</text>
</comment>
<name>A0A844ZM45_9SPHN</name>